<reference evidence="1 2" key="1">
    <citation type="submission" date="2020-08" db="EMBL/GenBank/DDBJ databases">
        <title>Genomic Encyclopedia of Type Strains, Phase IV (KMG-IV): sequencing the most valuable type-strain genomes for metagenomic binning, comparative biology and taxonomic classification.</title>
        <authorList>
            <person name="Goeker M."/>
        </authorList>
    </citation>
    <scope>NUCLEOTIDE SEQUENCE [LARGE SCALE GENOMIC DNA]</scope>
    <source>
        <strain evidence="1 2">DSM 26736</strain>
    </source>
</reference>
<dbReference type="AlphaFoldDB" id="A0A840YA15"/>
<dbReference type="Proteomes" id="UP000527143">
    <property type="component" value="Unassembled WGS sequence"/>
</dbReference>
<accession>A0A840YA15</accession>
<evidence type="ECO:0000313" key="1">
    <source>
        <dbReference type="EMBL" id="MBB5709684.1"/>
    </source>
</evidence>
<name>A0A840YA15_9SPHN</name>
<dbReference type="RefSeq" id="WP_184084771.1">
    <property type="nucleotide sequence ID" value="NZ_JACIJF010000002.1"/>
</dbReference>
<dbReference type="EMBL" id="JACIJF010000002">
    <property type="protein sequence ID" value="MBB5709684.1"/>
    <property type="molecule type" value="Genomic_DNA"/>
</dbReference>
<protein>
    <submittedName>
        <fullName evidence="1">Uncharacterized protein</fullName>
    </submittedName>
</protein>
<proteinExistence type="predicted"/>
<comment type="caution">
    <text evidence="1">The sequence shown here is derived from an EMBL/GenBank/DDBJ whole genome shotgun (WGS) entry which is preliminary data.</text>
</comment>
<organism evidence="1 2">
    <name type="scientific">Sphingomonas xinjiangensis</name>
    <dbReference type="NCBI Taxonomy" id="643568"/>
    <lineage>
        <taxon>Bacteria</taxon>
        <taxon>Pseudomonadati</taxon>
        <taxon>Pseudomonadota</taxon>
        <taxon>Alphaproteobacteria</taxon>
        <taxon>Sphingomonadales</taxon>
        <taxon>Sphingomonadaceae</taxon>
        <taxon>Sphingomonas</taxon>
    </lineage>
</organism>
<gene>
    <name evidence="1" type="ORF">FHT02_000906</name>
</gene>
<keyword evidence="2" id="KW-1185">Reference proteome</keyword>
<evidence type="ECO:0000313" key="2">
    <source>
        <dbReference type="Proteomes" id="UP000527143"/>
    </source>
</evidence>
<sequence length="45" mass="5012">MTKLAVVCRDMARVVGSDEMHNELLKMANEYEVALAAHKQSHGLN</sequence>